<dbReference type="OrthoDB" id="9788068at2"/>
<feature type="binding site" evidence="2">
    <location>
        <begin position="90"/>
        <end position="91"/>
    </location>
    <ligand>
        <name>substrate</name>
    </ligand>
</feature>
<protein>
    <submittedName>
        <fullName evidence="4">Asparaginase</fullName>
    </submittedName>
</protein>
<name>A0A371B7R5_9BRAD</name>
<dbReference type="Gene3D" id="3.40.50.1170">
    <property type="entry name" value="L-asparaginase, N-terminal domain"/>
    <property type="match status" value="1"/>
</dbReference>
<feature type="active site" description="O-isoaspartyl threonine intermediate" evidence="1">
    <location>
        <position position="13"/>
    </location>
</feature>
<evidence type="ECO:0000259" key="3">
    <source>
        <dbReference type="Pfam" id="PF00710"/>
    </source>
</evidence>
<sequence>MAKDLLILTTGGTFDKRYPEGQWVTEFTFPPGQESAVTEILRRARMAPEAFACEWLFAEDSTKITDAQRDIIANRCASATQRRIVVTHGTDTMTRRIDPETGKVAATPNTAATIAARKLDKTVVLTGAAQPAVLRDSDTDFNLGLAIGAALMAPPGVYIAMNGLVAPWDAVVKTVVGSFRKFEA</sequence>
<dbReference type="InterPro" id="IPR006034">
    <property type="entry name" value="Asparaginase/glutaminase-like"/>
</dbReference>
<dbReference type="InterPro" id="IPR027474">
    <property type="entry name" value="L-asparaginase_N"/>
</dbReference>
<dbReference type="InterPro" id="IPR037152">
    <property type="entry name" value="L-asparaginase_N_sf"/>
</dbReference>
<dbReference type="AlphaFoldDB" id="A0A371B7R5"/>
<dbReference type="InterPro" id="IPR036152">
    <property type="entry name" value="Asp/glu_Ase-like_sf"/>
</dbReference>
<gene>
    <name evidence="4" type="ORF">DXH78_03055</name>
</gene>
<evidence type="ECO:0000256" key="1">
    <source>
        <dbReference type="PIRSR" id="PIRSR001220-1"/>
    </source>
</evidence>
<keyword evidence="5" id="KW-1185">Reference proteome</keyword>
<reference evidence="5" key="1">
    <citation type="submission" date="2018-08" db="EMBL/GenBank/DDBJ databases">
        <authorList>
            <person name="Kim S.-J."/>
            <person name="Jung G.-Y."/>
        </authorList>
    </citation>
    <scope>NUCLEOTIDE SEQUENCE [LARGE SCALE GENOMIC DNA]</scope>
    <source>
        <strain evidence="5">GY_H</strain>
    </source>
</reference>
<dbReference type="RefSeq" id="WP_115515679.1">
    <property type="nucleotide sequence ID" value="NZ_QRGO01000001.1"/>
</dbReference>
<feature type="domain" description="L-asparaginase N-terminal" evidence="3">
    <location>
        <begin position="5"/>
        <end position="183"/>
    </location>
</feature>
<proteinExistence type="predicted"/>
<evidence type="ECO:0000256" key="2">
    <source>
        <dbReference type="PIRSR" id="PIRSR001220-2"/>
    </source>
</evidence>
<feature type="binding site" evidence="2">
    <location>
        <position position="61"/>
    </location>
    <ligand>
        <name>substrate</name>
    </ligand>
</feature>
<evidence type="ECO:0000313" key="4">
    <source>
        <dbReference type="EMBL" id="RDV03655.1"/>
    </source>
</evidence>
<dbReference type="Pfam" id="PF00710">
    <property type="entry name" value="Asparaginase"/>
    <property type="match status" value="1"/>
</dbReference>
<dbReference type="SUPFAM" id="SSF53774">
    <property type="entry name" value="Glutaminase/Asparaginase"/>
    <property type="match status" value="1"/>
</dbReference>
<organism evidence="4 5">
    <name type="scientific">Undibacter mobilis</name>
    <dbReference type="NCBI Taxonomy" id="2292256"/>
    <lineage>
        <taxon>Bacteria</taxon>
        <taxon>Pseudomonadati</taxon>
        <taxon>Pseudomonadota</taxon>
        <taxon>Alphaproteobacteria</taxon>
        <taxon>Hyphomicrobiales</taxon>
        <taxon>Nitrobacteraceae</taxon>
        <taxon>Undibacter</taxon>
    </lineage>
</organism>
<dbReference type="Proteomes" id="UP000263993">
    <property type="component" value="Unassembled WGS sequence"/>
</dbReference>
<accession>A0A371B7R5</accession>
<comment type="caution">
    <text evidence="4">The sequence shown here is derived from an EMBL/GenBank/DDBJ whole genome shotgun (WGS) entry which is preliminary data.</text>
</comment>
<evidence type="ECO:0000313" key="5">
    <source>
        <dbReference type="Proteomes" id="UP000263993"/>
    </source>
</evidence>
<dbReference type="PIRSF" id="PIRSF001220">
    <property type="entry name" value="L-ASNase_gatD"/>
    <property type="match status" value="1"/>
</dbReference>
<dbReference type="EMBL" id="QRGO01000001">
    <property type="protein sequence ID" value="RDV03655.1"/>
    <property type="molecule type" value="Genomic_DNA"/>
</dbReference>
<dbReference type="PIRSF" id="PIRSF500176">
    <property type="entry name" value="L_ASNase"/>
    <property type="match status" value="1"/>
</dbReference>